<dbReference type="InterPro" id="IPR013083">
    <property type="entry name" value="Znf_RING/FYVE/PHD"/>
</dbReference>
<feature type="region of interest" description="Disordered" evidence="12">
    <location>
        <begin position="1027"/>
        <end position="1076"/>
    </location>
</feature>
<evidence type="ECO:0000256" key="1">
    <source>
        <dbReference type="ARBA" id="ARBA00004123"/>
    </source>
</evidence>
<dbReference type="InterPro" id="IPR011011">
    <property type="entry name" value="Znf_FYVE_PHD"/>
</dbReference>
<dbReference type="PROSITE" id="PS00633">
    <property type="entry name" value="BROMODOMAIN_1"/>
    <property type="match status" value="1"/>
</dbReference>
<feature type="compositionally biased region" description="Polar residues" evidence="12">
    <location>
        <begin position="1340"/>
        <end position="1360"/>
    </location>
</feature>
<comment type="subcellular location">
    <subcellularLocation>
        <location evidence="1">Nucleus</location>
    </subcellularLocation>
</comment>
<dbReference type="InterPro" id="IPR019786">
    <property type="entry name" value="Zinc_finger_PHD-type_CS"/>
</dbReference>
<dbReference type="EMBL" id="JRES01000678">
    <property type="protein sequence ID" value="KNC29305.1"/>
    <property type="molecule type" value="Genomic_DNA"/>
</dbReference>
<dbReference type="PROSITE" id="PS50157">
    <property type="entry name" value="ZINC_FINGER_C2H2_2"/>
    <property type="match status" value="1"/>
</dbReference>
<dbReference type="SUPFAM" id="SSF47370">
    <property type="entry name" value="Bromodomain"/>
    <property type="match status" value="1"/>
</dbReference>
<dbReference type="Pfam" id="PF10513">
    <property type="entry name" value="EPL1"/>
    <property type="match status" value="1"/>
</dbReference>
<feature type="compositionally biased region" description="Polar residues" evidence="12">
    <location>
        <begin position="1204"/>
        <end position="1225"/>
    </location>
</feature>
<feature type="compositionally biased region" description="Low complexity" evidence="12">
    <location>
        <begin position="1146"/>
        <end position="1167"/>
    </location>
</feature>
<feature type="compositionally biased region" description="Basic residues" evidence="12">
    <location>
        <begin position="1256"/>
        <end position="1267"/>
    </location>
</feature>
<evidence type="ECO:0000256" key="7">
    <source>
        <dbReference type="ARBA" id="ARBA00022990"/>
    </source>
</evidence>
<dbReference type="SMART" id="SM00293">
    <property type="entry name" value="PWWP"/>
    <property type="match status" value="1"/>
</dbReference>
<keyword evidence="9" id="KW-0539">Nucleus</keyword>
<dbReference type="Pfam" id="PF13831">
    <property type="entry name" value="PHD_2"/>
    <property type="match status" value="1"/>
</dbReference>
<evidence type="ECO:0000259" key="17">
    <source>
        <dbReference type="PROSITE" id="PS51805"/>
    </source>
</evidence>
<evidence type="ECO:0000259" key="15">
    <source>
        <dbReference type="PROSITE" id="PS50157"/>
    </source>
</evidence>
<dbReference type="InterPro" id="IPR019787">
    <property type="entry name" value="Znf_PHD-finger"/>
</dbReference>
<dbReference type="OMA" id="XRSLLMP"/>
<feature type="region of interest" description="Disordered" evidence="12">
    <location>
        <begin position="1134"/>
        <end position="1362"/>
    </location>
</feature>
<feature type="compositionally biased region" description="Basic residues" evidence="12">
    <location>
        <begin position="1035"/>
        <end position="1044"/>
    </location>
</feature>
<dbReference type="PROSITE" id="PS50016">
    <property type="entry name" value="ZF_PHD_2"/>
    <property type="match status" value="1"/>
</dbReference>
<dbReference type="PROSITE" id="PS51805">
    <property type="entry name" value="EPHD"/>
    <property type="match status" value="1"/>
</dbReference>
<feature type="compositionally biased region" description="Low complexity" evidence="12">
    <location>
        <begin position="1323"/>
        <end position="1339"/>
    </location>
</feature>
<comment type="caution">
    <text evidence="18">The sequence shown here is derived from an EMBL/GenBank/DDBJ whole genome shotgun (WGS) entry which is preliminary data.</text>
</comment>
<feature type="domain" description="PHD-type" evidence="14">
    <location>
        <begin position="271"/>
        <end position="321"/>
    </location>
</feature>
<dbReference type="PROSITE" id="PS50812">
    <property type="entry name" value="PWWP"/>
    <property type="match status" value="1"/>
</dbReference>
<dbReference type="GO" id="GO:0006357">
    <property type="term" value="P:regulation of transcription by RNA polymerase II"/>
    <property type="evidence" value="ECO:0007669"/>
    <property type="project" value="TreeGrafter"/>
</dbReference>
<keyword evidence="8 10" id="KW-0103">Bromodomain</keyword>
<keyword evidence="6" id="KW-0862">Zinc</keyword>
<dbReference type="GO" id="GO:0008270">
    <property type="term" value="F:zinc ion binding"/>
    <property type="evidence" value="ECO:0007669"/>
    <property type="project" value="UniProtKB-KW"/>
</dbReference>
<dbReference type="Gene3D" id="3.30.40.10">
    <property type="entry name" value="Zinc/RING finger domain, C3HC4 (zinc finger)"/>
    <property type="match status" value="2"/>
</dbReference>
<dbReference type="Pfam" id="PF13832">
    <property type="entry name" value="zf-HC5HC2H_2"/>
    <property type="match status" value="1"/>
</dbReference>
<dbReference type="SUPFAM" id="SSF63748">
    <property type="entry name" value="Tudor/PWWP/MBT"/>
    <property type="match status" value="1"/>
</dbReference>
<dbReference type="FunFam" id="2.30.30.140:FF:000008">
    <property type="entry name" value="Bromodomain containing 1, isoform CRA_b"/>
    <property type="match status" value="1"/>
</dbReference>
<feature type="region of interest" description="Disordered" evidence="12">
    <location>
        <begin position="785"/>
        <end position="929"/>
    </location>
</feature>
<dbReference type="InterPro" id="IPR036427">
    <property type="entry name" value="Bromodomain-like_sf"/>
</dbReference>
<dbReference type="FunFam" id="3.30.40.10:FF:000008">
    <property type="entry name" value="Bromodomain containing 1, isoform CRA_a"/>
    <property type="match status" value="1"/>
</dbReference>
<evidence type="ECO:0000256" key="11">
    <source>
        <dbReference type="PROSITE-ProRule" id="PRU00042"/>
    </source>
</evidence>
<evidence type="ECO:0000256" key="2">
    <source>
        <dbReference type="ARBA" id="ARBA00022553"/>
    </source>
</evidence>
<dbReference type="PROSITE" id="PS50014">
    <property type="entry name" value="BROMODOMAIN_2"/>
    <property type="match status" value="1"/>
</dbReference>
<evidence type="ECO:0000256" key="3">
    <source>
        <dbReference type="ARBA" id="ARBA00022723"/>
    </source>
</evidence>
<evidence type="ECO:0000256" key="12">
    <source>
        <dbReference type="SAM" id="MobiDB-lite"/>
    </source>
</evidence>
<dbReference type="Gene3D" id="1.20.920.10">
    <property type="entry name" value="Bromodomain-like"/>
    <property type="match status" value="1"/>
</dbReference>
<dbReference type="Pfam" id="PF00855">
    <property type="entry name" value="PWWP"/>
    <property type="match status" value="1"/>
</dbReference>
<feature type="domain" description="C2H2-type" evidence="15">
    <location>
        <begin position="23"/>
        <end position="54"/>
    </location>
</feature>
<evidence type="ECO:0008006" key="20">
    <source>
        <dbReference type="Google" id="ProtNLM"/>
    </source>
</evidence>
<dbReference type="PROSITE" id="PS01359">
    <property type="entry name" value="ZF_PHD_1"/>
    <property type="match status" value="1"/>
</dbReference>
<feature type="domain" description="PHD-type" evidence="17">
    <location>
        <begin position="325"/>
        <end position="446"/>
    </location>
</feature>
<dbReference type="PROSITE" id="PS00028">
    <property type="entry name" value="ZINC_FINGER_C2H2_1"/>
    <property type="match status" value="1"/>
</dbReference>
<reference evidence="18 19" key="1">
    <citation type="journal article" date="2015" name="Nat. Commun.">
        <title>Lucilia cuprina genome unlocks parasitic fly biology to underpin future interventions.</title>
        <authorList>
            <person name="Anstead C.A."/>
            <person name="Korhonen P.K."/>
            <person name="Young N.D."/>
            <person name="Hall R.S."/>
            <person name="Jex A.R."/>
            <person name="Murali S.C."/>
            <person name="Hughes D.S."/>
            <person name="Lee S.F."/>
            <person name="Perry T."/>
            <person name="Stroehlein A.J."/>
            <person name="Ansell B.R."/>
            <person name="Breugelmans B."/>
            <person name="Hofmann A."/>
            <person name="Qu J."/>
            <person name="Dugan S."/>
            <person name="Lee S.L."/>
            <person name="Chao H."/>
            <person name="Dinh H."/>
            <person name="Han Y."/>
            <person name="Doddapaneni H.V."/>
            <person name="Worley K.C."/>
            <person name="Muzny D.M."/>
            <person name="Ioannidis P."/>
            <person name="Waterhouse R.M."/>
            <person name="Zdobnov E.M."/>
            <person name="James P.J."/>
            <person name="Bagnall N.H."/>
            <person name="Kotze A.C."/>
            <person name="Gibbs R.A."/>
            <person name="Richards S."/>
            <person name="Batterham P."/>
            <person name="Gasser R.B."/>
        </authorList>
    </citation>
    <scope>NUCLEOTIDE SEQUENCE [LARGE SCALE GENOMIC DNA]</scope>
    <source>
        <strain evidence="18 19">LS</strain>
        <tissue evidence="18">Full body</tissue>
    </source>
</reference>
<dbReference type="InterPro" id="IPR000313">
    <property type="entry name" value="PWWP_dom"/>
</dbReference>
<evidence type="ECO:0000259" key="13">
    <source>
        <dbReference type="PROSITE" id="PS50014"/>
    </source>
</evidence>
<dbReference type="InterPro" id="IPR018359">
    <property type="entry name" value="Bromodomain_CS"/>
</dbReference>
<evidence type="ECO:0000259" key="16">
    <source>
        <dbReference type="PROSITE" id="PS50812"/>
    </source>
</evidence>
<feature type="compositionally biased region" description="Acidic residues" evidence="12">
    <location>
        <begin position="888"/>
        <end position="899"/>
    </location>
</feature>
<organism evidence="18 19">
    <name type="scientific">Lucilia cuprina</name>
    <name type="common">Green bottle fly</name>
    <name type="synonym">Australian sheep blowfly</name>
    <dbReference type="NCBI Taxonomy" id="7375"/>
    <lineage>
        <taxon>Eukaryota</taxon>
        <taxon>Metazoa</taxon>
        <taxon>Ecdysozoa</taxon>
        <taxon>Arthropoda</taxon>
        <taxon>Hexapoda</taxon>
        <taxon>Insecta</taxon>
        <taxon>Pterygota</taxon>
        <taxon>Neoptera</taxon>
        <taxon>Endopterygota</taxon>
        <taxon>Diptera</taxon>
        <taxon>Brachycera</taxon>
        <taxon>Muscomorpha</taxon>
        <taxon>Oestroidea</taxon>
        <taxon>Calliphoridae</taxon>
        <taxon>Luciliinae</taxon>
        <taxon>Lucilia</taxon>
    </lineage>
</organism>
<keyword evidence="4" id="KW-0677">Repeat</keyword>
<keyword evidence="2" id="KW-0597">Phosphoprotein</keyword>
<feature type="compositionally biased region" description="Low complexity" evidence="12">
    <location>
        <begin position="1048"/>
        <end position="1062"/>
    </location>
</feature>
<dbReference type="GO" id="GO:0005634">
    <property type="term" value="C:nucleus"/>
    <property type="evidence" value="ECO:0007669"/>
    <property type="project" value="UniProtKB-SubCell"/>
</dbReference>
<feature type="domain" description="PWWP" evidence="16">
    <location>
        <begin position="1368"/>
        <end position="1448"/>
    </location>
</feature>
<name>A0A0L0CAP2_LUCCU</name>
<dbReference type="SMART" id="SM00249">
    <property type="entry name" value="PHD"/>
    <property type="match status" value="2"/>
</dbReference>
<evidence type="ECO:0000256" key="5">
    <source>
        <dbReference type="ARBA" id="ARBA00022771"/>
    </source>
</evidence>
<dbReference type="PRINTS" id="PR00503">
    <property type="entry name" value="BROMODOMAIN"/>
</dbReference>
<feature type="compositionally biased region" description="Polar residues" evidence="12">
    <location>
        <begin position="1270"/>
        <end position="1288"/>
    </location>
</feature>
<evidence type="ECO:0000259" key="14">
    <source>
        <dbReference type="PROSITE" id="PS50016"/>
    </source>
</evidence>
<dbReference type="PANTHER" id="PTHR13793">
    <property type="entry name" value="PHD FINGER PROTEINS"/>
    <property type="match status" value="1"/>
</dbReference>
<feature type="compositionally biased region" description="Polar residues" evidence="12">
    <location>
        <begin position="94"/>
        <end position="111"/>
    </location>
</feature>
<dbReference type="Gene3D" id="2.30.30.140">
    <property type="match status" value="1"/>
</dbReference>
<feature type="compositionally biased region" description="Basic residues" evidence="12">
    <location>
        <begin position="857"/>
        <end position="867"/>
    </location>
</feature>
<gene>
    <name evidence="18" type="ORF">FF38_02406</name>
</gene>
<dbReference type="InterPro" id="IPR019542">
    <property type="entry name" value="Enhancer_polycomb-like_N"/>
</dbReference>
<dbReference type="SUPFAM" id="SSF57903">
    <property type="entry name" value="FYVE/PHD zinc finger"/>
    <property type="match status" value="1"/>
</dbReference>
<dbReference type="Pfam" id="PF00439">
    <property type="entry name" value="Bromodomain"/>
    <property type="match status" value="1"/>
</dbReference>
<dbReference type="CDD" id="cd05839">
    <property type="entry name" value="PWWP_BRPF"/>
    <property type="match status" value="1"/>
</dbReference>
<feature type="domain" description="Bromo" evidence="13">
    <location>
        <begin position="617"/>
        <end position="685"/>
    </location>
</feature>
<dbReference type="InterPro" id="IPR001487">
    <property type="entry name" value="Bromodomain"/>
</dbReference>
<proteinExistence type="predicted"/>
<dbReference type="InterPro" id="IPR034732">
    <property type="entry name" value="EPHD"/>
</dbReference>
<dbReference type="Proteomes" id="UP000037069">
    <property type="component" value="Unassembled WGS sequence"/>
</dbReference>
<dbReference type="STRING" id="7375.A0A0L0CAP2"/>
<feature type="compositionally biased region" description="Low complexity" evidence="12">
    <location>
        <begin position="1304"/>
        <end position="1316"/>
    </location>
</feature>
<evidence type="ECO:0000256" key="4">
    <source>
        <dbReference type="ARBA" id="ARBA00022737"/>
    </source>
</evidence>
<dbReference type="InterPro" id="IPR013087">
    <property type="entry name" value="Znf_C2H2_type"/>
</dbReference>
<dbReference type="OrthoDB" id="20839at2759"/>
<evidence type="ECO:0000313" key="18">
    <source>
        <dbReference type="EMBL" id="KNC29305.1"/>
    </source>
</evidence>
<accession>A0A0L0CAP2</accession>
<feature type="compositionally biased region" description="Polar residues" evidence="12">
    <location>
        <begin position="1237"/>
        <end position="1247"/>
    </location>
</feature>
<dbReference type="InterPro" id="IPR050701">
    <property type="entry name" value="Histone_Mod_Regulator"/>
</dbReference>
<dbReference type="InterPro" id="IPR001965">
    <property type="entry name" value="Znf_PHD"/>
</dbReference>
<feature type="compositionally biased region" description="Polar residues" evidence="12">
    <location>
        <begin position="827"/>
        <end position="843"/>
    </location>
</feature>
<protein>
    <recommendedName>
        <fullName evidence="20">Peregrin</fullName>
    </recommendedName>
</protein>
<evidence type="ECO:0000256" key="9">
    <source>
        <dbReference type="ARBA" id="ARBA00023242"/>
    </source>
</evidence>
<feature type="compositionally biased region" description="Polar residues" evidence="12">
    <location>
        <begin position="904"/>
        <end position="926"/>
    </location>
</feature>
<keyword evidence="3" id="KW-0479">Metal-binding</keyword>
<feature type="compositionally biased region" description="Acidic residues" evidence="12">
    <location>
        <begin position="1168"/>
        <end position="1192"/>
    </location>
</feature>
<dbReference type="CDD" id="cd15670">
    <property type="entry name" value="ePHD_BRPF"/>
    <property type="match status" value="1"/>
</dbReference>
<dbReference type="SMART" id="SM00297">
    <property type="entry name" value="BROMO"/>
    <property type="match status" value="1"/>
</dbReference>
<dbReference type="CDD" id="cd15572">
    <property type="entry name" value="PHD_BRPF"/>
    <property type="match status" value="1"/>
</dbReference>
<evidence type="ECO:0000256" key="10">
    <source>
        <dbReference type="PROSITE-ProRule" id="PRU00035"/>
    </source>
</evidence>
<keyword evidence="19" id="KW-1185">Reference proteome</keyword>
<sequence length="1494" mass="165754">MGLDFDALEYCKSVKVKQSQPPYACPVPKCDRSYKSVIGLQYHLLNYDHDNPQPLTPVMTPNRKKARPRGGTHSTPKGGAGAGGTGAGDDEQNGSKGCNNRNITNPESLVSYNDEEQTVTFNIEGKSVRLGINDPLPFIEEEEYVELVERGCIVNADAPPLEENAPWAKVKVPEARFQEIPDYNVPDAPPRPLAYYRFIEKSAEELDGEIEYDVDEEDSAWLEWMNEEREKTGHNAVNIDTMELLMDRLEKESYFQAAANGTATGNEVDDDAVCCICMDGECQNTNVILFCDMCNLAVHQDCYGVPYIPEGQWLCRRCLQSPSTPVNCVLCPNTGGAFKQTDRGQWAHVVCALWIPEVRFANTVFLEPIDSIETIPPARWRLTCYVCKEKGLGACIQCHRNSCYAAFHVTCAQQAGLYMTMDVNENAAHNDSSAHVQKYAFCHAHTPDHAKSKLNLKDFEDARHKMKEARKALAKKRSSAPVVLIPTIPPDRIQEIASMVHMQKKKEFLDRLVAYWTMKRKYRNGVPLLRRLQSQGNHHGVIQRNGIEGSPDTSELYRQLKYWQCLRQDLERARLLCELVRKREKLKAAYVKICEQVVMLEVNPLEAVLTKLLDALEARDTSEIFREPVNTSEVPDYLDIVSHPMDLGTMRAKLKTYTHLDQLQTDFDLMIQNCLAYNNKDTVFYRAGIRMRDQANPLFQQAREALAREGLLDTSQTDSTDHVEKEIEDELHQLLAATPCEAIVQKLLILADKSQVLKNPTYRTKKIKQIRLEISRMRKAIQKARMQARHNVSVGANSQTEEDEEMEENHNVEDMDVDIPTPPVKSHTINLLQQQDKFVQSTPKRSRKTARNPPRSRQQHHPTRQNHHNLSEDDDDDDDSLHNQANGSEDEEDGDDTMGEESKGASNNTTQTPPCSPVKSLNSSASPVGVNRRTAVLFTRKAQAALKRPTETTTTTTTTTPVKEEIYNSAISTPVSTMGSLITSANNAAASAVAPASLVSSALSLSNKLSGGLNQLTPLSASINQVSATLSSGKSPKRNARHKRLNEMRNSSSMSPKKSPNRTGAPPGSVTGLLGSTTVTNTATSSILGAAQQSTLLPSASAPPTITPLTPATNLSSYQHIPDKFRVYRTNNERDVSESDDDDMSDISGSPCSSCSGFSVSGSGSDYDSSDDDDDEEDEDDDDEKSEPEVEENNTRDRPDIEMNDSTTIGADDQANNGQAMSCSGDSDVGNIDADSDTQTRSITRRTPTPLDKRARNTIRSKQRRRLASAQPNVDSTLATVAHNTSPAVTMAAKTATRSSIKQRNATPTPNNVNNTKTRKSHSVASAEAAASAVSANSNGKTKVNNTNNESPDSNSTTQHLLKPPLEPLQLVWAKCRGYPWYPALILDPKTPKGFVYNGVPLPAPPTDVLALRKNYPHDMEVFLVLFFDAKRTWQWLPAVKLEILGIDKELDQQKLVESRKPTERKAVKKAYQHALHYQSQVSDLEGQGPDPIM</sequence>
<keyword evidence="7" id="KW-0007">Acetylation</keyword>
<keyword evidence="5 11" id="KW-0863">Zinc-finger</keyword>
<evidence type="ECO:0000256" key="6">
    <source>
        <dbReference type="ARBA" id="ARBA00022833"/>
    </source>
</evidence>
<dbReference type="FunFam" id="3.30.40.10:FF:000007">
    <property type="entry name" value="Bromodomain containing 1, isoform CRA_b"/>
    <property type="match status" value="1"/>
</dbReference>
<evidence type="ECO:0000313" key="19">
    <source>
        <dbReference type="Proteomes" id="UP000037069"/>
    </source>
</evidence>
<feature type="region of interest" description="Disordered" evidence="12">
    <location>
        <begin position="49"/>
        <end position="111"/>
    </location>
</feature>
<feature type="compositionally biased region" description="Gly residues" evidence="12">
    <location>
        <begin position="78"/>
        <end position="87"/>
    </location>
</feature>
<evidence type="ECO:0000256" key="8">
    <source>
        <dbReference type="ARBA" id="ARBA00023117"/>
    </source>
</evidence>
<dbReference type="PANTHER" id="PTHR13793:SF107">
    <property type="entry name" value="BROMODOMAIN-CONTAINING PROTEIN HOMOLOG"/>
    <property type="match status" value="1"/>
</dbReference>